<accession>A0A9J6D3I6</accession>
<dbReference type="AlphaFoldDB" id="A0A9J6D3I6"/>
<reference evidence="2" key="1">
    <citation type="journal article" date="2020" name="Cell">
        <title>Large-Scale Comparative Analyses of Tick Genomes Elucidate Their Genetic Diversity and Vector Capacities.</title>
        <authorList>
            <consortium name="Tick Genome and Microbiome Consortium (TIGMIC)"/>
            <person name="Jia N."/>
            <person name="Wang J."/>
            <person name="Shi W."/>
            <person name="Du L."/>
            <person name="Sun Y."/>
            <person name="Zhan W."/>
            <person name="Jiang J.F."/>
            <person name="Wang Q."/>
            <person name="Zhang B."/>
            <person name="Ji P."/>
            <person name="Bell-Sakyi L."/>
            <person name="Cui X.M."/>
            <person name="Yuan T.T."/>
            <person name="Jiang B.G."/>
            <person name="Yang W.F."/>
            <person name="Lam T.T."/>
            <person name="Chang Q.C."/>
            <person name="Ding S.J."/>
            <person name="Wang X.J."/>
            <person name="Zhu J.G."/>
            <person name="Ruan X.D."/>
            <person name="Zhao L."/>
            <person name="Wei J.T."/>
            <person name="Ye R.Z."/>
            <person name="Que T.C."/>
            <person name="Du C.H."/>
            <person name="Zhou Y.H."/>
            <person name="Cheng J.X."/>
            <person name="Dai P.F."/>
            <person name="Guo W.B."/>
            <person name="Han X.H."/>
            <person name="Huang E.J."/>
            <person name="Li L.F."/>
            <person name="Wei W."/>
            <person name="Gao Y.C."/>
            <person name="Liu J.Z."/>
            <person name="Shao H.Z."/>
            <person name="Wang X."/>
            <person name="Wang C.C."/>
            <person name="Yang T.C."/>
            <person name="Huo Q.B."/>
            <person name="Li W."/>
            <person name="Chen H.Y."/>
            <person name="Chen S.E."/>
            <person name="Zhou L.G."/>
            <person name="Ni X.B."/>
            <person name="Tian J.H."/>
            <person name="Sheng Y."/>
            <person name="Liu T."/>
            <person name="Pan Y.S."/>
            <person name="Xia L.Y."/>
            <person name="Li J."/>
            <person name="Zhao F."/>
            <person name="Cao W.C."/>
        </authorList>
    </citation>
    <scope>NUCLEOTIDE SEQUENCE</scope>
    <source>
        <strain evidence="2">Rmic-2018</strain>
    </source>
</reference>
<keyword evidence="3" id="KW-1185">Reference proteome</keyword>
<evidence type="ECO:0000313" key="3">
    <source>
        <dbReference type="Proteomes" id="UP000821866"/>
    </source>
</evidence>
<comment type="caution">
    <text evidence="2">The sequence shown here is derived from an EMBL/GenBank/DDBJ whole genome shotgun (WGS) entry which is preliminary data.</text>
</comment>
<dbReference type="Proteomes" id="UP000821866">
    <property type="component" value="Chromosome 9"/>
</dbReference>
<evidence type="ECO:0000256" key="1">
    <source>
        <dbReference type="SAM" id="MobiDB-lite"/>
    </source>
</evidence>
<name>A0A9J6D3I6_RHIMP</name>
<sequence>MSEPQADSVQPPMAGSHPGPGDSPRSNGSTFSPDGDRALLDVDFQNAPVTSVPAIPDVPDIQLPAAVGVAQNARLPAESGQMTQASFHGVIAHQKRSTIFYSMPHVRYLIPIGPRSLFCSDKLCRSVLISEQLQKTRVGEGRTSSPVGPVETFGFSRCGTLGSSACPNGRDLCGGSRAEHGASYRGPARLA</sequence>
<organism evidence="2 3">
    <name type="scientific">Rhipicephalus microplus</name>
    <name type="common">Cattle tick</name>
    <name type="synonym">Boophilus microplus</name>
    <dbReference type="NCBI Taxonomy" id="6941"/>
    <lineage>
        <taxon>Eukaryota</taxon>
        <taxon>Metazoa</taxon>
        <taxon>Ecdysozoa</taxon>
        <taxon>Arthropoda</taxon>
        <taxon>Chelicerata</taxon>
        <taxon>Arachnida</taxon>
        <taxon>Acari</taxon>
        <taxon>Parasitiformes</taxon>
        <taxon>Ixodida</taxon>
        <taxon>Ixodoidea</taxon>
        <taxon>Ixodidae</taxon>
        <taxon>Rhipicephalinae</taxon>
        <taxon>Rhipicephalus</taxon>
        <taxon>Boophilus</taxon>
    </lineage>
</organism>
<proteinExistence type="predicted"/>
<gene>
    <name evidence="2" type="ORF">HPB51_000262</name>
</gene>
<protein>
    <submittedName>
        <fullName evidence="2">Uncharacterized protein</fullName>
    </submittedName>
</protein>
<evidence type="ECO:0000313" key="2">
    <source>
        <dbReference type="EMBL" id="KAH8008635.1"/>
    </source>
</evidence>
<dbReference type="EMBL" id="JABSTU010000011">
    <property type="protein sequence ID" value="KAH8008635.1"/>
    <property type="molecule type" value="Genomic_DNA"/>
</dbReference>
<feature type="region of interest" description="Disordered" evidence="1">
    <location>
        <begin position="1"/>
        <end position="38"/>
    </location>
</feature>
<reference evidence="2" key="2">
    <citation type="submission" date="2021-09" db="EMBL/GenBank/DDBJ databases">
        <authorList>
            <person name="Jia N."/>
            <person name="Wang J."/>
            <person name="Shi W."/>
            <person name="Du L."/>
            <person name="Sun Y."/>
            <person name="Zhan W."/>
            <person name="Jiang J."/>
            <person name="Wang Q."/>
            <person name="Zhang B."/>
            <person name="Ji P."/>
            <person name="Sakyi L.B."/>
            <person name="Cui X."/>
            <person name="Yuan T."/>
            <person name="Jiang B."/>
            <person name="Yang W."/>
            <person name="Lam T.T.-Y."/>
            <person name="Chang Q."/>
            <person name="Ding S."/>
            <person name="Wang X."/>
            <person name="Zhu J."/>
            <person name="Ruan X."/>
            <person name="Zhao L."/>
            <person name="Wei J."/>
            <person name="Que T."/>
            <person name="Du C."/>
            <person name="Cheng J."/>
            <person name="Dai P."/>
            <person name="Han X."/>
            <person name="Huang E."/>
            <person name="Gao Y."/>
            <person name="Liu J."/>
            <person name="Shao H."/>
            <person name="Ye R."/>
            <person name="Li L."/>
            <person name="Wei W."/>
            <person name="Wang X."/>
            <person name="Wang C."/>
            <person name="Huo Q."/>
            <person name="Li W."/>
            <person name="Guo W."/>
            <person name="Chen H."/>
            <person name="Chen S."/>
            <person name="Zhou L."/>
            <person name="Zhou L."/>
            <person name="Ni X."/>
            <person name="Tian J."/>
            <person name="Zhou Y."/>
            <person name="Sheng Y."/>
            <person name="Liu T."/>
            <person name="Pan Y."/>
            <person name="Xia L."/>
            <person name="Li J."/>
            <person name="Zhao F."/>
            <person name="Cao W."/>
        </authorList>
    </citation>
    <scope>NUCLEOTIDE SEQUENCE</scope>
    <source>
        <strain evidence="2">Rmic-2018</strain>
        <tissue evidence="2">Larvae</tissue>
    </source>
</reference>